<dbReference type="PANTHER" id="PTHR37817:SF1">
    <property type="entry name" value="N-ACETYLTRANSFERASE EIS"/>
    <property type="match status" value="1"/>
</dbReference>
<keyword evidence="3" id="KW-1185">Reference proteome</keyword>
<organism evidence="2 3">
    <name type="scientific">Anaerorhabdus furcosa</name>
    <dbReference type="NCBI Taxonomy" id="118967"/>
    <lineage>
        <taxon>Bacteria</taxon>
        <taxon>Bacillati</taxon>
        <taxon>Bacillota</taxon>
        <taxon>Erysipelotrichia</taxon>
        <taxon>Erysipelotrichales</taxon>
        <taxon>Erysipelotrichaceae</taxon>
        <taxon>Anaerorhabdus</taxon>
    </lineage>
</organism>
<dbReference type="InterPro" id="IPR016181">
    <property type="entry name" value="Acyl_CoA_acyltransferase"/>
</dbReference>
<gene>
    <name evidence="2" type="ORF">SAMN02745191_0563</name>
</gene>
<keyword evidence="2" id="KW-0808">Transferase</keyword>
<dbReference type="SUPFAM" id="SSF55729">
    <property type="entry name" value="Acyl-CoA N-acyltransferases (Nat)"/>
    <property type="match status" value="1"/>
</dbReference>
<name>A0A1T4KJB8_9FIRM</name>
<feature type="domain" description="N-acetyltransferase" evidence="1">
    <location>
        <begin position="1"/>
        <end position="145"/>
    </location>
</feature>
<reference evidence="3" key="1">
    <citation type="submission" date="2017-02" db="EMBL/GenBank/DDBJ databases">
        <authorList>
            <person name="Varghese N."/>
            <person name="Submissions S."/>
        </authorList>
    </citation>
    <scope>NUCLEOTIDE SEQUENCE [LARGE SCALE GENOMIC DNA]</scope>
    <source>
        <strain evidence="3">ATCC 25662</strain>
    </source>
</reference>
<dbReference type="PANTHER" id="PTHR37817">
    <property type="entry name" value="N-ACETYLTRANSFERASE EIS"/>
    <property type="match status" value="1"/>
</dbReference>
<protein>
    <submittedName>
        <fullName evidence="2">Acetyltransferase (GNAT) domain-containing protein</fullName>
    </submittedName>
</protein>
<sequence>MIKRVEVGQTNTIKKMWLQCFPQEEESYIDYYFEEIYKPENTIILLENGIVQSSLQRIPHEMMFNNRVIRTSMIVGVATLPQFQKQGNMKKLMQVALDESEHQELISLIQAYNPALYEPYGYKMIYNHKETTFTRNHVQKLSNEGCSYNVSSEDMLQLYATFVKRFNGYYIRDVENFNQMKKENASQGGKILAYYNEKGHLQAYATCLFTNKEVIMEECIYLNSLALTKLINLGLQIRSVVKVHTSEVEDLRIIYPGVEVKDYGFTMAKINDYDLFNRLFQINATTIEEVFASSGKPLFMNEFY</sequence>
<proteinExistence type="predicted"/>
<dbReference type="InterPro" id="IPR000182">
    <property type="entry name" value="GNAT_dom"/>
</dbReference>
<accession>A0A1T4KJB8</accession>
<dbReference type="PROSITE" id="PS51186">
    <property type="entry name" value="GNAT"/>
    <property type="match status" value="1"/>
</dbReference>
<dbReference type="Gene3D" id="3.40.630.30">
    <property type="match status" value="2"/>
</dbReference>
<dbReference type="GO" id="GO:0030649">
    <property type="term" value="P:aminoglycoside antibiotic catabolic process"/>
    <property type="evidence" value="ECO:0007669"/>
    <property type="project" value="TreeGrafter"/>
</dbReference>
<evidence type="ECO:0000313" key="2">
    <source>
        <dbReference type="EMBL" id="SJZ42491.1"/>
    </source>
</evidence>
<evidence type="ECO:0000259" key="1">
    <source>
        <dbReference type="PROSITE" id="PS51186"/>
    </source>
</evidence>
<dbReference type="STRING" id="118967.SAMN02745191_0563"/>
<dbReference type="EMBL" id="FUWY01000001">
    <property type="protein sequence ID" value="SJZ42491.1"/>
    <property type="molecule type" value="Genomic_DNA"/>
</dbReference>
<dbReference type="RefSeq" id="WP_200804736.1">
    <property type="nucleotide sequence ID" value="NZ_FUWY01000001.1"/>
</dbReference>
<evidence type="ECO:0000313" key="3">
    <source>
        <dbReference type="Proteomes" id="UP000243297"/>
    </source>
</evidence>
<dbReference type="AlphaFoldDB" id="A0A1T4KJB8"/>
<dbReference type="GO" id="GO:0034069">
    <property type="term" value="F:aminoglycoside N-acetyltransferase activity"/>
    <property type="evidence" value="ECO:0007669"/>
    <property type="project" value="TreeGrafter"/>
</dbReference>
<dbReference type="Proteomes" id="UP000243297">
    <property type="component" value="Unassembled WGS sequence"/>
</dbReference>
<dbReference type="Pfam" id="PF13527">
    <property type="entry name" value="Acetyltransf_9"/>
    <property type="match status" value="1"/>
</dbReference>
<dbReference type="InterPro" id="IPR051554">
    <property type="entry name" value="Acetyltransferase_Eis"/>
</dbReference>